<dbReference type="OrthoDB" id="9783671at2"/>
<dbReference type="EMBL" id="VCEJ01000002">
    <property type="protein sequence ID" value="TLV02751.1"/>
    <property type="molecule type" value="Genomic_DNA"/>
</dbReference>
<dbReference type="InterPro" id="IPR049539">
    <property type="entry name" value="SPL"/>
</dbReference>
<proteinExistence type="predicted"/>
<protein>
    <submittedName>
        <fullName evidence="1">Spore photoproduct lyase family protein</fullName>
    </submittedName>
</protein>
<dbReference type="Proteomes" id="UP000306402">
    <property type="component" value="Unassembled WGS sequence"/>
</dbReference>
<evidence type="ECO:0000313" key="1">
    <source>
        <dbReference type="EMBL" id="TLV02751.1"/>
    </source>
</evidence>
<dbReference type="GO" id="GO:0042601">
    <property type="term" value="C:endospore-forming forespore"/>
    <property type="evidence" value="ECO:0007669"/>
    <property type="project" value="TreeGrafter"/>
</dbReference>
<dbReference type="Pfam" id="PF20903">
    <property type="entry name" value="SPL"/>
    <property type="match status" value="1"/>
</dbReference>
<dbReference type="SUPFAM" id="SSF102114">
    <property type="entry name" value="Radical SAM enzymes"/>
    <property type="match status" value="1"/>
</dbReference>
<keyword evidence="2" id="KW-1185">Reference proteome</keyword>
<dbReference type="GO" id="GO:0003913">
    <property type="term" value="F:DNA photolyase activity"/>
    <property type="evidence" value="ECO:0007669"/>
    <property type="project" value="TreeGrafter"/>
</dbReference>
<dbReference type="PANTHER" id="PTHR37822:SF2">
    <property type="entry name" value="SPORE PHOTOPRODUCT LYASE"/>
    <property type="match status" value="1"/>
</dbReference>
<dbReference type="PANTHER" id="PTHR37822">
    <property type="entry name" value="SPORE PHOTOPRODUCT LYASE-RELATED"/>
    <property type="match status" value="1"/>
</dbReference>
<gene>
    <name evidence="1" type="ORF">FEN17_03780</name>
</gene>
<dbReference type="GO" id="GO:0051539">
    <property type="term" value="F:4 iron, 4 sulfur cluster binding"/>
    <property type="evidence" value="ECO:0007669"/>
    <property type="project" value="TreeGrafter"/>
</dbReference>
<dbReference type="InterPro" id="IPR023805">
    <property type="entry name" value="Uncharacterised_Spl-rel"/>
</dbReference>
<dbReference type="InterPro" id="IPR058240">
    <property type="entry name" value="rSAM_sf"/>
</dbReference>
<dbReference type="NCBIfam" id="TIGR03886">
    <property type="entry name" value="lyase_spl_fam"/>
    <property type="match status" value="1"/>
</dbReference>
<dbReference type="Gene3D" id="3.80.30.30">
    <property type="match status" value="1"/>
</dbReference>
<name>A0A5R9L2V3_9BACT</name>
<reference evidence="1 2" key="1">
    <citation type="submission" date="2019-05" db="EMBL/GenBank/DDBJ databases">
        <authorList>
            <person name="Qu J.-H."/>
        </authorList>
    </citation>
    <scope>NUCLEOTIDE SEQUENCE [LARGE SCALE GENOMIC DNA]</scope>
    <source>
        <strain evidence="1 2">T17</strain>
    </source>
</reference>
<organism evidence="1 2">
    <name type="scientific">Dyadobacter luticola</name>
    <dbReference type="NCBI Taxonomy" id="1979387"/>
    <lineage>
        <taxon>Bacteria</taxon>
        <taxon>Pseudomonadati</taxon>
        <taxon>Bacteroidota</taxon>
        <taxon>Cytophagia</taxon>
        <taxon>Cytophagales</taxon>
        <taxon>Spirosomataceae</taxon>
        <taxon>Dyadobacter</taxon>
    </lineage>
</organism>
<evidence type="ECO:0000313" key="2">
    <source>
        <dbReference type="Proteomes" id="UP000306402"/>
    </source>
</evidence>
<keyword evidence="1" id="KW-0456">Lyase</keyword>
<dbReference type="AlphaFoldDB" id="A0A5R9L2V3"/>
<dbReference type="GO" id="GO:1904047">
    <property type="term" value="F:S-adenosyl-L-methionine binding"/>
    <property type="evidence" value="ECO:0007669"/>
    <property type="project" value="TreeGrafter"/>
</dbReference>
<sequence>MLHQKTITDLLTIHKIYLEPSVPTYERGREILAKYPNAERIEVDSHWKIPELFGFEGSVDDWLWNKKNVLILGAKKGLTCRPNTRSSHWVAPSQSNGCTMSCSYCYVPRRKGYANPISIFVNIEQIMGYLSRHAAKQGVKAEPDAIDPEYWVYEIGENGDCSADAAICDNVKDMIDLYKTLPNAKLTFATKFVNREMLSYDPQRKTRIRFSLMPHQMSKLVDVRTTPISERIAVMNEFREAGYEVNVSFAPVIYYEGWLDDWYALFEEMNQVLDEQTKAQLATEIIFLTHNDRLHEVNLAWHPKAEEVLWRPDIQQVKYSQSGQRNVRYKNNIKREIVSELVEAVKKELPYCQIRYAF</sequence>
<accession>A0A5R9L2V3</accession>
<dbReference type="RefSeq" id="WP_138363961.1">
    <property type="nucleotide sequence ID" value="NZ_VCEJ01000002.1"/>
</dbReference>
<dbReference type="Gene3D" id="3.40.50.12110">
    <property type="match status" value="1"/>
</dbReference>
<comment type="caution">
    <text evidence="1">The sequence shown here is derived from an EMBL/GenBank/DDBJ whole genome shotgun (WGS) entry which is preliminary data.</text>
</comment>